<dbReference type="OrthoDB" id="1063910at2"/>
<evidence type="ECO:0000259" key="2">
    <source>
        <dbReference type="Pfam" id="PF03787"/>
    </source>
</evidence>
<keyword evidence="4" id="KW-1185">Reference proteome</keyword>
<dbReference type="InterPro" id="IPR005537">
    <property type="entry name" value="RAMP_III_fam"/>
</dbReference>
<organism evidence="3 4">
    <name type="scientific">Heliomicrobium undosum</name>
    <dbReference type="NCBI Taxonomy" id="121734"/>
    <lineage>
        <taxon>Bacteria</taxon>
        <taxon>Bacillati</taxon>
        <taxon>Bacillota</taxon>
        <taxon>Clostridia</taxon>
        <taxon>Eubacteriales</taxon>
        <taxon>Heliobacteriaceae</taxon>
        <taxon>Heliomicrobium</taxon>
    </lineage>
</organism>
<reference evidence="3 4" key="1">
    <citation type="submission" date="2020-01" db="EMBL/GenBank/DDBJ databases">
        <title>Whole-genome sequence of Heliobacterium undosum DSM 13378.</title>
        <authorList>
            <person name="Kyndt J.A."/>
            <person name="Meyer T.E."/>
        </authorList>
    </citation>
    <scope>NUCLEOTIDE SEQUENCE [LARGE SCALE GENOMIC DNA]</scope>
    <source>
        <strain evidence="3 4">DSM 13378</strain>
    </source>
</reference>
<dbReference type="InterPro" id="IPR052216">
    <property type="entry name" value="CRISPR_Csm3_endoribonuclease"/>
</dbReference>
<sequence>MKMRFLRLTYTIQQITPLHIGTGTGHQGFVNKSFYRDKDLDGKSDLPVIPGSTIKGRLKAAVRALLEGGVLGECSHQPEVDCRCLLCLIFGREGNQRGVLSFDDARPVHPGQTLPPMIRYGIAMDRYRHVAQEHSLYSAEMAGYRGNLYQGQIAGHVPLDHYSAIIEAIRAGFSFEYAMGFGKSRGSGWMEVIAVEEVANACNTN</sequence>
<evidence type="ECO:0000313" key="4">
    <source>
        <dbReference type="Proteomes" id="UP000463470"/>
    </source>
</evidence>
<dbReference type="RefSeq" id="WP_161259145.1">
    <property type="nucleotide sequence ID" value="NZ_WXEY01000016.1"/>
</dbReference>
<dbReference type="CDD" id="cd09726">
    <property type="entry name" value="RAMP_I_III"/>
    <property type="match status" value="1"/>
</dbReference>
<comment type="caution">
    <text evidence="3">The sequence shown here is derived from an EMBL/GenBank/DDBJ whole genome shotgun (WGS) entry which is preliminary data.</text>
</comment>
<accession>A0A845L744</accession>
<feature type="domain" description="CRISPR type III-associated protein" evidence="2">
    <location>
        <begin position="13"/>
        <end position="191"/>
    </location>
</feature>
<dbReference type="Pfam" id="PF03787">
    <property type="entry name" value="RAMPs"/>
    <property type="match status" value="1"/>
</dbReference>
<name>A0A845L744_9FIRM</name>
<evidence type="ECO:0000313" key="3">
    <source>
        <dbReference type="EMBL" id="MZP30624.1"/>
    </source>
</evidence>
<dbReference type="AlphaFoldDB" id="A0A845L744"/>
<dbReference type="EMBL" id="WXEY01000016">
    <property type="protein sequence ID" value="MZP30624.1"/>
    <property type="molecule type" value="Genomic_DNA"/>
</dbReference>
<protein>
    <recommendedName>
        <fullName evidence="2">CRISPR type III-associated protein domain-containing protein</fullName>
    </recommendedName>
</protein>
<dbReference type="GO" id="GO:0051607">
    <property type="term" value="P:defense response to virus"/>
    <property type="evidence" value="ECO:0007669"/>
    <property type="project" value="UniProtKB-KW"/>
</dbReference>
<dbReference type="PANTHER" id="PTHR35579:SF3">
    <property type="entry name" value="CRISPR SYSTEM CMS ENDORIBONUCLEASE CSM3"/>
    <property type="match status" value="1"/>
</dbReference>
<dbReference type="Proteomes" id="UP000463470">
    <property type="component" value="Unassembled WGS sequence"/>
</dbReference>
<keyword evidence="1" id="KW-0051">Antiviral defense</keyword>
<gene>
    <name evidence="3" type="ORF">GTO91_12960</name>
</gene>
<dbReference type="PANTHER" id="PTHR35579">
    <property type="entry name" value="CRISPR SYSTEM CMS ENDORIBONUCLEASE CSM3"/>
    <property type="match status" value="1"/>
</dbReference>
<evidence type="ECO:0000256" key="1">
    <source>
        <dbReference type="ARBA" id="ARBA00023118"/>
    </source>
</evidence>
<proteinExistence type="predicted"/>